<feature type="transmembrane region" description="Helical" evidence="19">
    <location>
        <begin position="173"/>
        <end position="193"/>
    </location>
</feature>
<evidence type="ECO:0000256" key="9">
    <source>
        <dbReference type="ARBA" id="ARBA00022679"/>
    </source>
</evidence>
<comment type="subcellular location">
    <subcellularLocation>
        <location evidence="2 19">Cell membrane</location>
        <topology evidence="2 19">Multi-pass membrane protein</topology>
    </subcellularLocation>
</comment>
<comment type="catalytic activity">
    <reaction evidence="18 19">
        <text>alpha-ribazole 5'-phosphate + adenosylcob(III)inamide-GDP = adenosylcob(III)alamin 5'-phosphate + GMP + H(+)</text>
        <dbReference type="Rhea" id="RHEA:23560"/>
        <dbReference type="ChEBI" id="CHEBI:15378"/>
        <dbReference type="ChEBI" id="CHEBI:57918"/>
        <dbReference type="ChEBI" id="CHEBI:58115"/>
        <dbReference type="ChEBI" id="CHEBI:60487"/>
        <dbReference type="ChEBI" id="CHEBI:60493"/>
        <dbReference type="EC" id="2.7.8.26"/>
    </reaction>
</comment>
<keyword evidence="9 19" id="KW-0808">Transferase</keyword>
<feature type="transmembrane region" description="Helical" evidence="19">
    <location>
        <begin position="33"/>
        <end position="53"/>
    </location>
</feature>
<evidence type="ECO:0000256" key="1">
    <source>
        <dbReference type="ARBA" id="ARBA00001946"/>
    </source>
</evidence>
<comment type="cofactor">
    <cofactor evidence="1 19">
        <name>Mg(2+)</name>
        <dbReference type="ChEBI" id="CHEBI:18420"/>
    </cofactor>
</comment>
<comment type="function">
    <text evidence="14 19">Joins adenosylcobinamide-GDP and alpha-ribazole to generate adenosylcobalamin (Ado-cobalamin). Also synthesizes adenosylcobalamin 5'-phosphate from adenosylcobinamide-GDP and alpha-ribazole 5'-phosphate.</text>
</comment>
<dbReference type="EMBL" id="JBFARM010000002">
    <property type="protein sequence ID" value="MEV4285306.1"/>
    <property type="molecule type" value="Genomic_DNA"/>
</dbReference>
<dbReference type="HAMAP" id="MF_00719">
    <property type="entry name" value="CobS"/>
    <property type="match status" value="1"/>
</dbReference>
<accession>A0ABV3GYE2</accession>
<dbReference type="PANTHER" id="PTHR34148:SF1">
    <property type="entry name" value="ADENOSYLCOBINAMIDE-GDP RIBAZOLETRANSFERASE"/>
    <property type="match status" value="1"/>
</dbReference>
<evidence type="ECO:0000256" key="10">
    <source>
        <dbReference type="ARBA" id="ARBA00022692"/>
    </source>
</evidence>
<dbReference type="EC" id="2.7.8.26" evidence="5 19"/>
<evidence type="ECO:0000313" key="21">
    <source>
        <dbReference type="Proteomes" id="UP001552427"/>
    </source>
</evidence>
<keyword evidence="13 19" id="KW-0472">Membrane</keyword>
<evidence type="ECO:0000256" key="8">
    <source>
        <dbReference type="ARBA" id="ARBA00022573"/>
    </source>
</evidence>
<evidence type="ECO:0000256" key="4">
    <source>
        <dbReference type="ARBA" id="ARBA00010561"/>
    </source>
</evidence>
<feature type="transmembrane region" description="Helical" evidence="19">
    <location>
        <begin position="304"/>
        <end position="325"/>
    </location>
</feature>
<feature type="transmembrane region" description="Helical" evidence="19">
    <location>
        <begin position="59"/>
        <end position="76"/>
    </location>
</feature>
<evidence type="ECO:0000256" key="15">
    <source>
        <dbReference type="ARBA" id="ARBA00032605"/>
    </source>
</evidence>
<keyword evidence="11 19" id="KW-0460">Magnesium</keyword>
<evidence type="ECO:0000256" key="19">
    <source>
        <dbReference type="HAMAP-Rule" id="MF_00719"/>
    </source>
</evidence>
<keyword evidence="10 19" id="KW-0812">Transmembrane</keyword>
<evidence type="ECO:0000256" key="12">
    <source>
        <dbReference type="ARBA" id="ARBA00022989"/>
    </source>
</evidence>
<sequence>MRHLTDGLRFAVGTLSVFPVRVERVDRQVAGQAMTLAPLIGLALGAVAGLPLLLPVHPLLGAALAVGLLALLTRGLHLDGLADLADGLGSGKPADQALGIMKKSDIGPFGVMTLLLVLLAEVAALAGTGVGYAALVTACVAGRLALTWACRPRVPAARPEGLGAAVAGSVRPAAPWLATLAALLAFAGLGLSIDAGTWEGAPRTWASAVAGWLTGADERAPEPGLSYKGLGDYAESFKEPGSVLERLLFERAMSSDGIITANETVGYGLGLPALLALPIALLAGLLAALALLRRARRRLGGITGDVLGALVETATAATLVAYAVMG</sequence>
<proteinExistence type="inferred from homology"/>
<keyword evidence="12 19" id="KW-1133">Transmembrane helix</keyword>
<protein>
    <recommendedName>
        <fullName evidence="6 19">Adenosylcobinamide-GDP ribazoletransferase</fullName>
        <ecNumber evidence="5 19">2.7.8.26</ecNumber>
    </recommendedName>
    <alternativeName>
        <fullName evidence="16 19">Cobalamin synthase</fullName>
    </alternativeName>
    <alternativeName>
        <fullName evidence="15 19">Cobalamin-5'-phosphate synthase</fullName>
    </alternativeName>
</protein>
<dbReference type="Pfam" id="PF02654">
    <property type="entry name" value="CobS"/>
    <property type="match status" value="1"/>
</dbReference>
<evidence type="ECO:0000313" key="20">
    <source>
        <dbReference type="EMBL" id="MEV4285306.1"/>
    </source>
</evidence>
<dbReference type="RefSeq" id="WP_364445726.1">
    <property type="nucleotide sequence ID" value="NZ_JBFARM010000002.1"/>
</dbReference>
<gene>
    <name evidence="19" type="primary">cobS</name>
    <name evidence="20" type="ORF">AB0K40_07345</name>
</gene>
<evidence type="ECO:0000256" key="18">
    <source>
        <dbReference type="ARBA" id="ARBA00049504"/>
    </source>
</evidence>
<evidence type="ECO:0000256" key="11">
    <source>
        <dbReference type="ARBA" id="ARBA00022842"/>
    </source>
</evidence>
<keyword evidence="8 19" id="KW-0169">Cobalamin biosynthesis</keyword>
<evidence type="ECO:0000256" key="14">
    <source>
        <dbReference type="ARBA" id="ARBA00025228"/>
    </source>
</evidence>
<dbReference type="PANTHER" id="PTHR34148">
    <property type="entry name" value="ADENOSYLCOBINAMIDE-GDP RIBAZOLETRANSFERASE"/>
    <property type="match status" value="1"/>
</dbReference>
<comment type="similarity">
    <text evidence="4 19">Belongs to the CobS family.</text>
</comment>
<evidence type="ECO:0000256" key="17">
    <source>
        <dbReference type="ARBA" id="ARBA00048623"/>
    </source>
</evidence>
<evidence type="ECO:0000256" key="16">
    <source>
        <dbReference type="ARBA" id="ARBA00032853"/>
    </source>
</evidence>
<feature type="transmembrane region" description="Helical" evidence="19">
    <location>
        <begin position="106"/>
        <end position="126"/>
    </location>
</feature>
<dbReference type="Proteomes" id="UP001552427">
    <property type="component" value="Unassembled WGS sequence"/>
</dbReference>
<comment type="caution">
    <text evidence="20">The sequence shown here is derived from an EMBL/GenBank/DDBJ whole genome shotgun (WGS) entry which is preliminary data.</text>
</comment>
<dbReference type="InterPro" id="IPR003805">
    <property type="entry name" value="CobS"/>
</dbReference>
<name>A0ABV3GYE2_9ACTN</name>
<keyword evidence="21" id="KW-1185">Reference proteome</keyword>
<evidence type="ECO:0000256" key="13">
    <source>
        <dbReference type="ARBA" id="ARBA00023136"/>
    </source>
</evidence>
<feature type="transmembrane region" description="Helical" evidence="19">
    <location>
        <begin position="273"/>
        <end position="292"/>
    </location>
</feature>
<evidence type="ECO:0000256" key="2">
    <source>
        <dbReference type="ARBA" id="ARBA00004651"/>
    </source>
</evidence>
<comment type="pathway">
    <text evidence="3 19">Cofactor biosynthesis; adenosylcobalamin biosynthesis; adenosylcobalamin from cob(II)yrinate a,c-diamide: step 7/7.</text>
</comment>
<reference evidence="20 21" key="1">
    <citation type="submission" date="2024-06" db="EMBL/GenBank/DDBJ databases">
        <title>The Natural Products Discovery Center: Release of the First 8490 Sequenced Strains for Exploring Actinobacteria Biosynthetic Diversity.</title>
        <authorList>
            <person name="Kalkreuter E."/>
            <person name="Kautsar S.A."/>
            <person name="Yang D."/>
            <person name="Bader C.D."/>
            <person name="Teijaro C.N."/>
            <person name="Fluegel L."/>
            <person name="Davis C.M."/>
            <person name="Simpson J.R."/>
            <person name="Lauterbach L."/>
            <person name="Steele A.D."/>
            <person name="Gui C."/>
            <person name="Meng S."/>
            <person name="Li G."/>
            <person name="Viehrig K."/>
            <person name="Ye F."/>
            <person name="Su P."/>
            <person name="Kiefer A.F."/>
            <person name="Nichols A."/>
            <person name="Cepeda A.J."/>
            <person name="Yan W."/>
            <person name="Fan B."/>
            <person name="Jiang Y."/>
            <person name="Adhikari A."/>
            <person name="Zheng C.-J."/>
            <person name="Schuster L."/>
            <person name="Cowan T.M."/>
            <person name="Smanski M.J."/>
            <person name="Chevrette M.G."/>
            <person name="De Carvalho L.P.S."/>
            <person name="Shen B."/>
        </authorList>
    </citation>
    <scope>NUCLEOTIDE SEQUENCE [LARGE SCALE GENOMIC DNA]</scope>
    <source>
        <strain evidence="20 21">NPDC049574</strain>
    </source>
</reference>
<evidence type="ECO:0000256" key="7">
    <source>
        <dbReference type="ARBA" id="ARBA00022475"/>
    </source>
</evidence>
<evidence type="ECO:0000256" key="3">
    <source>
        <dbReference type="ARBA" id="ARBA00004663"/>
    </source>
</evidence>
<keyword evidence="7 19" id="KW-1003">Cell membrane</keyword>
<dbReference type="GO" id="GO:0051073">
    <property type="term" value="F:adenosylcobinamide-GDP ribazoletransferase activity"/>
    <property type="evidence" value="ECO:0007669"/>
    <property type="project" value="UniProtKB-EC"/>
</dbReference>
<evidence type="ECO:0000256" key="6">
    <source>
        <dbReference type="ARBA" id="ARBA00015850"/>
    </source>
</evidence>
<organism evidence="20 21">
    <name type="scientific">Nonomuraea bangladeshensis</name>
    <dbReference type="NCBI Taxonomy" id="404385"/>
    <lineage>
        <taxon>Bacteria</taxon>
        <taxon>Bacillati</taxon>
        <taxon>Actinomycetota</taxon>
        <taxon>Actinomycetes</taxon>
        <taxon>Streptosporangiales</taxon>
        <taxon>Streptosporangiaceae</taxon>
        <taxon>Nonomuraea</taxon>
    </lineage>
</organism>
<comment type="catalytic activity">
    <reaction evidence="17 19">
        <text>alpha-ribazole + adenosylcob(III)inamide-GDP = adenosylcob(III)alamin + GMP + H(+)</text>
        <dbReference type="Rhea" id="RHEA:16049"/>
        <dbReference type="ChEBI" id="CHEBI:10329"/>
        <dbReference type="ChEBI" id="CHEBI:15378"/>
        <dbReference type="ChEBI" id="CHEBI:18408"/>
        <dbReference type="ChEBI" id="CHEBI:58115"/>
        <dbReference type="ChEBI" id="CHEBI:60487"/>
        <dbReference type="EC" id="2.7.8.26"/>
    </reaction>
</comment>
<evidence type="ECO:0000256" key="5">
    <source>
        <dbReference type="ARBA" id="ARBA00013200"/>
    </source>
</evidence>